<dbReference type="RefSeq" id="WP_056162185.1">
    <property type="nucleotide sequence ID" value="NZ_LR743512.1"/>
</dbReference>
<proteinExistence type="predicted"/>
<reference evidence="1" key="1">
    <citation type="submission" date="2019-12" db="EMBL/GenBank/DDBJ databases">
        <authorList>
            <person name="Cremers G."/>
        </authorList>
    </citation>
    <scope>NUCLEOTIDE SEQUENCE</scope>
    <source>
        <strain evidence="1">Mbul2</strain>
        <plasmid evidence="1">3</plasmid>
    </source>
</reference>
<protein>
    <submittedName>
        <fullName evidence="1">Uncharacterized protein</fullName>
    </submittedName>
</protein>
<dbReference type="AlphaFoldDB" id="A0A679KJL8"/>
<keyword evidence="1" id="KW-0614">Plasmid</keyword>
<evidence type="ECO:0000313" key="1">
    <source>
        <dbReference type="EMBL" id="CAA2145552.1"/>
    </source>
</evidence>
<name>A0A679KJL8_9HYPH</name>
<organism evidence="1">
    <name type="scientific">Methylobacterium bullatum</name>
    <dbReference type="NCBI Taxonomy" id="570505"/>
    <lineage>
        <taxon>Bacteria</taxon>
        <taxon>Pseudomonadati</taxon>
        <taxon>Pseudomonadota</taxon>
        <taxon>Alphaproteobacteria</taxon>
        <taxon>Hyphomicrobiales</taxon>
        <taxon>Methylobacteriaceae</taxon>
        <taxon>Methylobacterium</taxon>
    </lineage>
</organism>
<gene>
    <name evidence="1" type="ORF">MBLL_04678</name>
</gene>
<sequence length="129" mass="14108">MSASPAFQIEPGSPQAWRETFLGMKPSVVPCPGLTPAGWQAVHAASLDFLDKHADRGRPAGRLGWTTLQLFGVHPDLGVIRSDLCGAMVLSGDLVSKVEPDFIRFERTRYFRNVPGRPKGGVPIWAVKR</sequence>
<geneLocation type="plasmid" evidence="1">
    <name>3</name>
</geneLocation>
<accession>A0A679KJL8</accession>
<dbReference type="EMBL" id="LR743512">
    <property type="protein sequence ID" value="CAA2145552.1"/>
    <property type="molecule type" value="Genomic_DNA"/>
</dbReference>